<sequence length="113" mass="12771">MNSIHVLQVRKLYKAILKLNRALPPSLMGLGNAYVKEEFKRHKNCNETQAKIFLAEWTCYAIDLSNQLGVKGIKKGLTSIGSSLTEEQLNKFKDDQILQLHELLTTLKSKDVG</sequence>
<dbReference type="InterPro" id="IPR008381">
    <property type="entry name" value="SDHAF3/Sdh7"/>
</dbReference>
<keyword evidence="5 6" id="KW-0143">Chaperone</keyword>
<evidence type="ECO:0000256" key="2">
    <source>
        <dbReference type="ARBA" id="ARBA00006020"/>
    </source>
</evidence>
<dbReference type="EMBL" id="JARQZJ010000099">
    <property type="protein sequence ID" value="KAK9886287.1"/>
    <property type="molecule type" value="Genomic_DNA"/>
</dbReference>
<keyword evidence="3" id="KW-0809">Transit peptide</keyword>
<comment type="function">
    <text evidence="6">Plays an essential role in the assembly of succinate dehydrogenase (SDH), an enzyme complex (also referred to as respiratory complex II) that is a component of both the tricarboxylic acid (TCA) cycle and the mitochondrial electron transport chain, and which couples the oxidation of succinate to fumarate with the reduction of ubiquinone (coenzyme Q) to ubiquinol. Promotes maturation of the iron-sulfur protein subunit of the SDH catalytic dimer, protecting it from the deleterious effects of oxidants. May act together with SDHAF1.</text>
</comment>
<protein>
    <recommendedName>
        <fullName evidence="6">Succinate dehydrogenase assembly factor 3</fullName>
        <shortName evidence="6">SDH assembly factor 3</shortName>
        <shortName evidence="6">SDHAF3</shortName>
    </recommendedName>
</protein>
<keyword evidence="4 6" id="KW-0496">Mitochondrion</keyword>
<name>A0AAW1US30_9CUCU</name>
<evidence type="ECO:0000256" key="3">
    <source>
        <dbReference type="ARBA" id="ARBA00022946"/>
    </source>
</evidence>
<organism evidence="7 8">
    <name type="scientific">Henosepilachna vigintioctopunctata</name>
    <dbReference type="NCBI Taxonomy" id="420089"/>
    <lineage>
        <taxon>Eukaryota</taxon>
        <taxon>Metazoa</taxon>
        <taxon>Ecdysozoa</taxon>
        <taxon>Arthropoda</taxon>
        <taxon>Hexapoda</taxon>
        <taxon>Insecta</taxon>
        <taxon>Pterygota</taxon>
        <taxon>Neoptera</taxon>
        <taxon>Endopterygota</taxon>
        <taxon>Coleoptera</taxon>
        <taxon>Polyphaga</taxon>
        <taxon>Cucujiformia</taxon>
        <taxon>Coccinelloidea</taxon>
        <taxon>Coccinellidae</taxon>
        <taxon>Epilachninae</taxon>
        <taxon>Epilachnini</taxon>
        <taxon>Henosepilachna</taxon>
    </lineage>
</organism>
<evidence type="ECO:0000313" key="7">
    <source>
        <dbReference type="EMBL" id="KAK9886287.1"/>
    </source>
</evidence>
<comment type="subcellular location">
    <subcellularLocation>
        <location evidence="1 6">Mitochondrion matrix</location>
    </subcellularLocation>
</comment>
<keyword evidence="8" id="KW-1185">Reference proteome</keyword>
<comment type="similarity">
    <text evidence="2 6">Belongs to the complex I LYR family. SDHAF3 subfamily.</text>
</comment>
<dbReference type="GO" id="GO:0005759">
    <property type="term" value="C:mitochondrial matrix"/>
    <property type="evidence" value="ECO:0007669"/>
    <property type="project" value="UniProtKB-SubCell"/>
</dbReference>
<dbReference type="GO" id="GO:0034553">
    <property type="term" value="P:mitochondrial respiratory chain complex II assembly"/>
    <property type="evidence" value="ECO:0007669"/>
    <property type="project" value="UniProtKB-UniRule"/>
</dbReference>
<dbReference type="Proteomes" id="UP001431783">
    <property type="component" value="Unassembled WGS sequence"/>
</dbReference>
<evidence type="ECO:0000313" key="8">
    <source>
        <dbReference type="Proteomes" id="UP001431783"/>
    </source>
</evidence>
<gene>
    <name evidence="7" type="ORF">WA026_015798</name>
</gene>
<evidence type="ECO:0000256" key="4">
    <source>
        <dbReference type="ARBA" id="ARBA00023128"/>
    </source>
</evidence>
<evidence type="ECO:0000256" key="1">
    <source>
        <dbReference type="ARBA" id="ARBA00004305"/>
    </source>
</evidence>
<proteinExistence type="inferred from homology"/>
<evidence type="ECO:0000256" key="5">
    <source>
        <dbReference type="ARBA" id="ARBA00023186"/>
    </source>
</evidence>
<dbReference type="PANTHER" id="PTHR13137:SF6">
    <property type="entry name" value="SUCCINATE DEHYDROGENASE ASSEMBLY FACTOR 3, MITOCHONDRIAL"/>
    <property type="match status" value="1"/>
</dbReference>
<dbReference type="Pfam" id="PF13233">
    <property type="entry name" value="Complex1_LYR_2"/>
    <property type="match status" value="1"/>
</dbReference>
<dbReference type="GO" id="GO:0005758">
    <property type="term" value="C:mitochondrial intermembrane space"/>
    <property type="evidence" value="ECO:0007669"/>
    <property type="project" value="TreeGrafter"/>
</dbReference>
<comment type="subunit">
    <text evidence="6">Interacts with the iron-sulfur protein subunit within the SDH catalytic dimer.</text>
</comment>
<dbReference type="AlphaFoldDB" id="A0AAW1US30"/>
<accession>A0AAW1US30</accession>
<comment type="caution">
    <text evidence="7">The sequence shown here is derived from an EMBL/GenBank/DDBJ whole genome shotgun (WGS) entry which is preliminary data.</text>
</comment>
<evidence type="ECO:0000256" key="6">
    <source>
        <dbReference type="RuleBase" id="RU368039"/>
    </source>
</evidence>
<dbReference type="PANTHER" id="PTHR13137">
    <property type="entry name" value="DC11 ACN9 HOMOLOG"/>
    <property type="match status" value="1"/>
</dbReference>
<reference evidence="7 8" key="1">
    <citation type="submission" date="2023-03" db="EMBL/GenBank/DDBJ databases">
        <title>Genome insight into feeding habits of ladybird beetles.</title>
        <authorList>
            <person name="Li H.-S."/>
            <person name="Huang Y.-H."/>
            <person name="Pang H."/>
        </authorList>
    </citation>
    <scope>NUCLEOTIDE SEQUENCE [LARGE SCALE GENOMIC DNA]</scope>
    <source>
        <strain evidence="7">SYSU_2023b</strain>
        <tissue evidence="7">Whole body</tissue>
    </source>
</reference>
<dbReference type="GO" id="GO:0006105">
    <property type="term" value="P:succinate metabolic process"/>
    <property type="evidence" value="ECO:0007669"/>
    <property type="project" value="TreeGrafter"/>
</dbReference>
<dbReference type="CDD" id="cd20270">
    <property type="entry name" value="Complex1_LYR_SDHAF3_LYRM10"/>
    <property type="match status" value="1"/>
</dbReference>